<comment type="caution">
    <text evidence="2">The sequence shown here is derived from an EMBL/GenBank/DDBJ whole genome shotgun (WGS) entry which is preliminary data.</text>
</comment>
<name>A0A8T0C2T8_9GAMM</name>
<evidence type="ECO:0000313" key="3">
    <source>
        <dbReference type="Proteomes" id="UP000016480"/>
    </source>
</evidence>
<keyword evidence="1" id="KW-0812">Transmembrane</keyword>
<accession>A0A8T0C2T8</accession>
<dbReference type="Proteomes" id="UP000016480">
    <property type="component" value="Unassembled WGS sequence"/>
</dbReference>
<keyword evidence="1" id="KW-0472">Membrane</keyword>
<protein>
    <submittedName>
        <fullName evidence="2">Uncharacterized protein</fullName>
    </submittedName>
</protein>
<dbReference type="AlphaFoldDB" id="A0A8T0C2T8"/>
<keyword evidence="1" id="KW-1133">Transmembrane helix</keyword>
<proteinExistence type="predicted"/>
<sequence>MVCGALIADVLYDQFLWRKLPCTDHQGCFPIKEDNDSKKPYIASDEIMPAWNGEVGALLSLSKSDEITTKQNKPWPMWHYSKVVRRVEKKFSYSIIATAIIGTLIWGYAHLWVY</sequence>
<evidence type="ECO:0000313" key="2">
    <source>
        <dbReference type="EMBL" id="KAF7783596.1"/>
    </source>
</evidence>
<evidence type="ECO:0000256" key="1">
    <source>
        <dbReference type="SAM" id="Phobius"/>
    </source>
</evidence>
<feature type="transmembrane region" description="Helical" evidence="1">
    <location>
        <begin position="91"/>
        <end position="109"/>
    </location>
</feature>
<reference evidence="2 3" key="1">
    <citation type="journal article" date="2012" name="J. Bacteriol.">
        <title>Genome sequence of the cycloprodigiosin-producing bacterial strain Pseudoalteromonas rubra ATCC 29570(T).</title>
        <authorList>
            <person name="Xie B.B."/>
            <person name="Shu Y.L."/>
            <person name="Qin Q.L."/>
            <person name="Rong J.C."/>
            <person name="Zhang X.Y."/>
            <person name="Chen X.L."/>
            <person name="Zhou B.C."/>
            <person name="Zhang Y.Z."/>
        </authorList>
    </citation>
    <scope>NUCLEOTIDE SEQUENCE [LARGE SCALE GENOMIC DNA]</scope>
    <source>
        <strain evidence="2 3">DSM 6842</strain>
    </source>
</reference>
<organism evidence="2 3">
    <name type="scientific">Pseudoalteromonas rubra</name>
    <dbReference type="NCBI Taxonomy" id="43658"/>
    <lineage>
        <taxon>Bacteria</taxon>
        <taxon>Pseudomonadati</taxon>
        <taxon>Pseudomonadota</taxon>
        <taxon>Gammaproteobacteria</taxon>
        <taxon>Alteromonadales</taxon>
        <taxon>Pseudoalteromonadaceae</taxon>
        <taxon>Pseudoalteromonas</taxon>
    </lineage>
</organism>
<dbReference type="EMBL" id="AHCD03000043">
    <property type="protein sequence ID" value="KAF7783596.1"/>
    <property type="molecule type" value="Genomic_DNA"/>
</dbReference>
<gene>
    <name evidence="2" type="ORF">PRUB_a3411</name>
</gene>